<evidence type="ECO:0000313" key="4">
    <source>
        <dbReference type="Proteomes" id="UP000574931"/>
    </source>
</evidence>
<dbReference type="RefSeq" id="WP_167836084.1">
    <property type="nucleotide sequence ID" value="NZ_JABFCY010000013.1"/>
</dbReference>
<keyword evidence="4" id="KW-1185">Reference proteome</keyword>
<accession>A0A2P9HH26</accession>
<evidence type="ECO:0000313" key="3">
    <source>
        <dbReference type="Proteomes" id="UP000246073"/>
    </source>
</evidence>
<sequence>MKQRREDNPETLVYIEQMLGELGKLAKKTDNPLLAYMIQMASEEAKDLIEGKRNH</sequence>
<dbReference type="Proteomes" id="UP000574931">
    <property type="component" value="Unassembled WGS sequence"/>
</dbReference>
<organism evidence="2 3">
    <name type="scientific">Ochrobactrum soli</name>
    <dbReference type="NCBI Taxonomy" id="2448455"/>
    <lineage>
        <taxon>Bacteria</taxon>
        <taxon>Pseudomonadati</taxon>
        <taxon>Pseudomonadota</taxon>
        <taxon>Alphaproteobacteria</taxon>
        <taxon>Hyphomicrobiales</taxon>
        <taxon>Brucellaceae</taxon>
        <taxon>Brucella/Ochrobactrum group</taxon>
        <taxon>Ochrobactrum</taxon>
    </lineage>
</organism>
<dbReference type="AlphaFoldDB" id="A0A2P9HH26"/>
<evidence type="ECO:0000313" key="1">
    <source>
        <dbReference type="EMBL" id="NNU62397.1"/>
    </source>
</evidence>
<protein>
    <submittedName>
        <fullName evidence="2">Uncharacterized protein</fullName>
    </submittedName>
</protein>
<proteinExistence type="predicted"/>
<dbReference type="EMBL" id="OOFM01000004">
    <property type="protein sequence ID" value="SPL63415.1"/>
    <property type="molecule type" value="Genomic_DNA"/>
</dbReference>
<dbReference type="EMBL" id="JABFCY010000013">
    <property type="protein sequence ID" value="NNU62397.1"/>
    <property type="molecule type" value="Genomic_DNA"/>
</dbReference>
<evidence type="ECO:0000313" key="2">
    <source>
        <dbReference type="EMBL" id="SPL63415.1"/>
    </source>
</evidence>
<dbReference type="Proteomes" id="UP000246073">
    <property type="component" value="Unassembled WGS sequence"/>
</dbReference>
<name>A0A2P9HH26_9HYPH</name>
<reference evidence="1 4" key="3">
    <citation type="submission" date="2020-05" db="EMBL/GenBank/DDBJ databases">
        <title>Draft Genome Sequence of Ochrobactrum soli Isolated from Stable Fly Gut.</title>
        <authorList>
            <person name="Pileggi M.T."/>
            <person name="Vazhakkala L.J."/>
            <person name="Wong C.N."/>
        </authorList>
    </citation>
    <scope>NUCLEOTIDE SEQUENCE [LARGE SCALE GENOMIC DNA]</scope>
    <source>
        <strain evidence="1 4">MTP-C0764</strain>
    </source>
</reference>
<gene>
    <name evidence="1" type="ORF">HKX02_19365</name>
    <name evidence="2" type="ORF">OHAE_3347</name>
</gene>
<reference evidence="3" key="2">
    <citation type="submission" date="2017-12" db="EMBL/GenBank/DDBJ databases">
        <authorList>
            <person name="Diaz M."/>
        </authorList>
    </citation>
    <scope>NUCLEOTIDE SEQUENCE [LARGE SCALE GENOMIC DNA]</scope>
    <source>
        <strain evidence="3">FI11154</strain>
    </source>
</reference>
<reference evidence="2" key="1">
    <citation type="submission" date="2017-12" db="EMBL/GenBank/DDBJ databases">
        <authorList>
            <person name="Hurst M.R.H."/>
        </authorList>
    </citation>
    <scope>NUCLEOTIDE SEQUENCE [LARGE SCALE GENOMIC DNA]</scope>
    <source>
        <strain evidence="2">FI11154</strain>
    </source>
</reference>